<gene>
    <name evidence="3" type="ORF">FGL77_12010</name>
</gene>
<dbReference type="GO" id="GO:0004521">
    <property type="term" value="F:RNA endonuclease activity"/>
    <property type="evidence" value="ECO:0007669"/>
    <property type="project" value="TreeGrafter"/>
</dbReference>
<dbReference type="InterPro" id="IPR003477">
    <property type="entry name" value="PemK-like"/>
</dbReference>
<keyword evidence="2" id="KW-1277">Toxin-antitoxin system</keyword>
<evidence type="ECO:0000256" key="1">
    <source>
        <dbReference type="ARBA" id="ARBA00007521"/>
    </source>
</evidence>
<dbReference type="Gene3D" id="2.30.30.110">
    <property type="match status" value="1"/>
</dbReference>
<organism evidence="3 4">
    <name type="scientific">Loigolactobacillus coryniformis</name>
    <dbReference type="NCBI Taxonomy" id="1610"/>
    <lineage>
        <taxon>Bacteria</taxon>
        <taxon>Bacillati</taxon>
        <taxon>Bacillota</taxon>
        <taxon>Bacilli</taxon>
        <taxon>Lactobacillales</taxon>
        <taxon>Lactobacillaceae</taxon>
        <taxon>Loigolactobacillus</taxon>
    </lineage>
</organism>
<dbReference type="GO" id="GO:0006402">
    <property type="term" value="P:mRNA catabolic process"/>
    <property type="evidence" value="ECO:0007669"/>
    <property type="project" value="TreeGrafter"/>
</dbReference>
<proteinExistence type="inferred from homology"/>
<evidence type="ECO:0000313" key="3">
    <source>
        <dbReference type="EMBL" id="QEA53944.1"/>
    </source>
</evidence>
<dbReference type="Proteomes" id="UP000321772">
    <property type="component" value="Chromosome"/>
</dbReference>
<dbReference type="PANTHER" id="PTHR33988:SF3">
    <property type="entry name" value="ENDORIBONUCLEASE TOXIN CHPB-RELATED"/>
    <property type="match status" value="1"/>
</dbReference>
<reference evidence="3 4" key="1">
    <citation type="submission" date="2019-06" db="EMBL/GenBank/DDBJ databases">
        <title>Genome analyses of bacteria isolated from kimchi.</title>
        <authorList>
            <person name="Lee S."/>
            <person name="Ahn S."/>
            <person name="Roh S."/>
        </authorList>
    </citation>
    <scope>NUCLEOTIDE SEQUENCE [LARGE SCALE GENOMIC DNA]</scope>
    <source>
        <strain evidence="3 4">CBA3616</strain>
    </source>
</reference>
<dbReference type="SUPFAM" id="SSF50118">
    <property type="entry name" value="Cell growth inhibitor/plasmid maintenance toxic component"/>
    <property type="match status" value="1"/>
</dbReference>
<dbReference type="GO" id="GO:0016075">
    <property type="term" value="P:rRNA catabolic process"/>
    <property type="evidence" value="ECO:0007669"/>
    <property type="project" value="TreeGrafter"/>
</dbReference>
<evidence type="ECO:0000313" key="4">
    <source>
        <dbReference type="Proteomes" id="UP000321772"/>
    </source>
</evidence>
<dbReference type="AlphaFoldDB" id="A0A5B8TPT5"/>
<dbReference type="GO" id="GO:0003677">
    <property type="term" value="F:DNA binding"/>
    <property type="evidence" value="ECO:0007669"/>
    <property type="project" value="InterPro"/>
</dbReference>
<name>A0A5B8TPT5_9LACO</name>
<dbReference type="PANTHER" id="PTHR33988">
    <property type="entry name" value="ENDORIBONUCLEASE MAZF-RELATED"/>
    <property type="match status" value="1"/>
</dbReference>
<dbReference type="EMBL" id="CP042392">
    <property type="protein sequence ID" value="QEA53944.1"/>
    <property type="molecule type" value="Genomic_DNA"/>
</dbReference>
<comment type="similarity">
    <text evidence="1">Belongs to the PemK/MazF family.</text>
</comment>
<dbReference type="InterPro" id="IPR011067">
    <property type="entry name" value="Plasmid_toxin/cell-grow_inhib"/>
</dbReference>
<dbReference type="Pfam" id="PF02452">
    <property type="entry name" value="PemK_toxin"/>
    <property type="match status" value="1"/>
</dbReference>
<protein>
    <submittedName>
        <fullName evidence="3">Type II toxin-antitoxin system PemK/MazF family toxin</fullName>
    </submittedName>
</protein>
<dbReference type="RefSeq" id="WP_146990364.1">
    <property type="nucleotide sequence ID" value="NZ_CP042392.1"/>
</dbReference>
<sequence length="121" mass="13631">MSGTNNYLPKKGDVVLINFNPSTGHEINKYRPALVVSNQKYARLTGLALVCPITHAESNRLLDSGLLIAIDAKKVNGYINPLQFHTFDFNRRDMKFLERASSKNLTQVIQTINDIVNAREE</sequence>
<evidence type="ECO:0000256" key="2">
    <source>
        <dbReference type="ARBA" id="ARBA00022649"/>
    </source>
</evidence>
<accession>A0A5B8TPT5</accession>